<name>A0A2N1P1S4_9GLOM</name>
<reference evidence="1 2" key="2">
    <citation type="submission" date="2017-10" db="EMBL/GenBank/DDBJ databases">
        <title>Extensive intraspecific genome diversity in a model arbuscular mycorrhizal fungus.</title>
        <authorList>
            <person name="Chen E.C.H."/>
            <person name="Morin E."/>
            <person name="Baudet D."/>
            <person name="Noel J."/>
            <person name="Ndikumana S."/>
            <person name="Charron P."/>
            <person name="St-Onge C."/>
            <person name="Giorgi J."/>
            <person name="Grigoriev I.V."/>
            <person name="Roux C."/>
            <person name="Martin F.M."/>
            <person name="Corradi N."/>
        </authorList>
    </citation>
    <scope>NUCLEOTIDE SEQUENCE [LARGE SCALE GENOMIC DNA]</scope>
    <source>
        <strain evidence="1 2">C2</strain>
    </source>
</reference>
<protein>
    <submittedName>
        <fullName evidence="1">Uncharacterized protein</fullName>
    </submittedName>
</protein>
<dbReference type="AlphaFoldDB" id="A0A2N1P1S4"/>
<reference evidence="1 2" key="1">
    <citation type="submission" date="2016-04" db="EMBL/GenBank/DDBJ databases">
        <title>Genome analyses suggest a sexual origin of heterokaryosis in a supposedly ancient asexual fungus.</title>
        <authorList>
            <person name="Ropars J."/>
            <person name="Sedzielewska K."/>
            <person name="Noel J."/>
            <person name="Charron P."/>
            <person name="Farinelli L."/>
            <person name="Marton T."/>
            <person name="Kruger M."/>
            <person name="Pelin A."/>
            <person name="Brachmann A."/>
            <person name="Corradi N."/>
        </authorList>
    </citation>
    <scope>NUCLEOTIDE SEQUENCE [LARGE SCALE GENOMIC DNA]</scope>
    <source>
        <strain evidence="1 2">C2</strain>
    </source>
</reference>
<accession>A0A2N1P1S4</accession>
<dbReference type="EMBL" id="LLXL01000024">
    <property type="protein sequence ID" value="PKK80089.1"/>
    <property type="molecule type" value="Genomic_DNA"/>
</dbReference>
<evidence type="ECO:0000313" key="2">
    <source>
        <dbReference type="Proteomes" id="UP000233469"/>
    </source>
</evidence>
<dbReference type="Proteomes" id="UP000233469">
    <property type="component" value="Unassembled WGS sequence"/>
</dbReference>
<organism evidence="1 2">
    <name type="scientific">Rhizophagus irregularis</name>
    <dbReference type="NCBI Taxonomy" id="588596"/>
    <lineage>
        <taxon>Eukaryota</taxon>
        <taxon>Fungi</taxon>
        <taxon>Fungi incertae sedis</taxon>
        <taxon>Mucoromycota</taxon>
        <taxon>Glomeromycotina</taxon>
        <taxon>Glomeromycetes</taxon>
        <taxon>Glomerales</taxon>
        <taxon>Glomeraceae</taxon>
        <taxon>Rhizophagus</taxon>
    </lineage>
</organism>
<comment type="caution">
    <text evidence="1">The sequence shown here is derived from an EMBL/GenBank/DDBJ whole genome shotgun (WGS) entry which is preliminary data.</text>
</comment>
<gene>
    <name evidence="1" type="ORF">RhiirC2_768443</name>
</gene>
<sequence length="95" mass="11039">MGYEFFLDVLFSDECKSSFFLITNSLHSPATLEEPVLFLEELKFPDDLREGLSEREHQIVKRIIRNLKIRVNHRAEARTSSKIERLTQTPASSKS</sequence>
<dbReference type="Gene3D" id="2.170.260.10">
    <property type="entry name" value="paz domain"/>
    <property type="match status" value="1"/>
</dbReference>
<evidence type="ECO:0000313" key="1">
    <source>
        <dbReference type="EMBL" id="PKK80089.1"/>
    </source>
</evidence>
<proteinExistence type="predicted"/>